<dbReference type="Pfam" id="PF06094">
    <property type="entry name" value="GGACT"/>
    <property type="match status" value="1"/>
</dbReference>
<feature type="region of interest" description="Disordered" evidence="5">
    <location>
        <begin position="815"/>
        <end position="837"/>
    </location>
</feature>
<feature type="compositionally biased region" description="Basic and acidic residues" evidence="5">
    <location>
        <begin position="1448"/>
        <end position="1476"/>
    </location>
</feature>
<feature type="compositionally biased region" description="Polar residues" evidence="5">
    <location>
        <begin position="815"/>
        <end position="835"/>
    </location>
</feature>
<dbReference type="InterPro" id="IPR036568">
    <property type="entry name" value="GGCT-like_sf"/>
</dbReference>
<keyword evidence="6" id="KW-0812">Transmembrane</keyword>
<keyword evidence="4" id="KW-0862">Zinc</keyword>
<dbReference type="InterPro" id="IPR052440">
    <property type="entry name" value="Trans_Reg/Chrom_Remod"/>
</dbReference>
<keyword evidence="6" id="KW-0472">Membrane</keyword>
<feature type="compositionally biased region" description="Low complexity" evidence="5">
    <location>
        <begin position="632"/>
        <end position="645"/>
    </location>
</feature>
<feature type="region of interest" description="Disordered" evidence="5">
    <location>
        <begin position="625"/>
        <end position="647"/>
    </location>
</feature>
<dbReference type="GO" id="GO:0006357">
    <property type="term" value="P:regulation of transcription by RNA polymerase II"/>
    <property type="evidence" value="ECO:0007669"/>
    <property type="project" value="TreeGrafter"/>
</dbReference>
<dbReference type="SMART" id="SM00249">
    <property type="entry name" value="PHD"/>
    <property type="match status" value="1"/>
</dbReference>
<feature type="compositionally biased region" description="Polar residues" evidence="5">
    <location>
        <begin position="893"/>
        <end position="923"/>
    </location>
</feature>
<dbReference type="OrthoDB" id="10029243at2759"/>
<name>A0A7M5UVY1_9CNID</name>
<feature type="compositionally biased region" description="Low complexity" evidence="5">
    <location>
        <begin position="1011"/>
        <end position="1023"/>
    </location>
</feature>
<keyword evidence="2" id="KW-0479">Metal-binding</keyword>
<dbReference type="Pfam" id="PF13771">
    <property type="entry name" value="zf-HC5HC2H"/>
    <property type="match status" value="1"/>
</dbReference>
<feature type="compositionally biased region" description="Low complexity" evidence="5">
    <location>
        <begin position="1146"/>
        <end position="1167"/>
    </location>
</feature>
<evidence type="ECO:0000256" key="5">
    <source>
        <dbReference type="SAM" id="MobiDB-lite"/>
    </source>
</evidence>
<dbReference type="InterPro" id="IPR013024">
    <property type="entry name" value="GGCT-like"/>
</dbReference>
<feature type="compositionally biased region" description="Polar residues" evidence="5">
    <location>
        <begin position="936"/>
        <end position="964"/>
    </location>
</feature>
<proteinExistence type="predicted"/>
<protein>
    <recommendedName>
        <fullName evidence="7">PHD-type domain-containing protein</fullName>
    </recommendedName>
</protein>
<dbReference type="PANTHER" id="PTHR14955">
    <property type="entry name" value="RETINOIC ACID INDUCED 1/TRANSCRIPTION FACTOR 20"/>
    <property type="match status" value="1"/>
</dbReference>
<evidence type="ECO:0000313" key="9">
    <source>
        <dbReference type="Proteomes" id="UP000594262"/>
    </source>
</evidence>
<dbReference type="Proteomes" id="UP000594262">
    <property type="component" value="Unplaced"/>
</dbReference>
<dbReference type="InterPro" id="IPR029377">
    <property type="entry name" value="TMEM220"/>
</dbReference>
<keyword evidence="6" id="KW-1133">Transmembrane helix</keyword>
<feature type="compositionally biased region" description="Basic residues" evidence="5">
    <location>
        <begin position="1509"/>
        <end position="1519"/>
    </location>
</feature>
<dbReference type="SUPFAM" id="SSF110857">
    <property type="entry name" value="Gamma-glutamyl cyclotransferase-like"/>
    <property type="match status" value="1"/>
</dbReference>
<evidence type="ECO:0000259" key="7">
    <source>
        <dbReference type="PROSITE" id="PS51805"/>
    </source>
</evidence>
<evidence type="ECO:0000256" key="4">
    <source>
        <dbReference type="ARBA" id="ARBA00022833"/>
    </source>
</evidence>
<feature type="compositionally biased region" description="Low complexity" evidence="5">
    <location>
        <begin position="1479"/>
        <end position="1494"/>
    </location>
</feature>
<keyword evidence="1" id="KW-0597">Phosphoprotein</keyword>
<feature type="transmembrane region" description="Helical" evidence="6">
    <location>
        <begin position="1907"/>
        <end position="1925"/>
    </location>
</feature>
<dbReference type="EnsemblMetazoa" id="CLYHEMT005041.1">
    <property type="protein sequence ID" value="CLYHEMP005041.1"/>
    <property type="gene ID" value="CLYHEMG005041"/>
</dbReference>
<feature type="compositionally biased region" description="Basic and acidic residues" evidence="5">
    <location>
        <begin position="1266"/>
        <end position="1279"/>
    </location>
</feature>
<dbReference type="InterPro" id="IPR013083">
    <property type="entry name" value="Znf_RING/FYVE/PHD"/>
</dbReference>
<feature type="compositionally biased region" description="Basic and acidic residues" evidence="5">
    <location>
        <begin position="1329"/>
        <end position="1362"/>
    </location>
</feature>
<dbReference type="Gene3D" id="3.30.40.10">
    <property type="entry name" value="Zinc/RING finger domain, C3HC4 (zinc finger)"/>
    <property type="match status" value="1"/>
</dbReference>
<dbReference type="CDD" id="cd06661">
    <property type="entry name" value="GGCT_like"/>
    <property type="match status" value="1"/>
</dbReference>
<feature type="compositionally biased region" description="Basic and acidic residues" evidence="5">
    <location>
        <begin position="1098"/>
        <end position="1110"/>
    </location>
</feature>
<feature type="region of interest" description="Disordered" evidence="5">
    <location>
        <begin position="1146"/>
        <end position="1525"/>
    </location>
</feature>
<evidence type="ECO:0000313" key="8">
    <source>
        <dbReference type="EnsemblMetazoa" id="CLYHEMP005041.1"/>
    </source>
</evidence>
<dbReference type="GO" id="GO:0005634">
    <property type="term" value="C:nucleus"/>
    <property type="evidence" value="ECO:0007669"/>
    <property type="project" value="TreeGrafter"/>
</dbReference>
<feature type="transmembrane region" description="Helical" evidence="6">
    <location>
        <begin position="1867"/>
        <end position="1887"/>
    </location>
</feature>
<evidence type="ECO:0000256" key="3">
    <source>
        <dbReference type="ARBA" id="ARBA00022771"/>
    </source>
</evidence>
<feature type="compositionally biased region" description="Basic residues" evidence="5">
    <location>
        <begin position="1311"/>
        <end position="1323"/>
    </location>
</feature>
<feature type="compositionally biased region" description="Polar residues" evidence="5">
    <location>
        <begin position="1065"/>
        <end position="1076"/>
    </location>
</feature>
<feature type="compositionally biased region" description="Polar residues" evidence="5">
    <location>
        <begin position="1227"/>
        <end position="1265"/>
    </location>
</feature>
<dbReference type="PANTHER" id="PTHR14955:SF4">
    <property type="entry name" value="PHD-TYPE DOMAIN-CONTAINING PROTEIN"/>
    <property type="match status" value="1"/>
</dbReference>
<feature type="region of interest" description="Disordered" evidence="5">
    <location>
        <begin position="893"/>
        <end position="964"/>
    </location>
</feature>
<dbReference type="PROSITE" id="PS51805">
    <property type="entry name" value="EPHD"/>
    <property type="match status" value="1"/>
</dbReference>
<keyword evidence="3" id="KW-0863">Zinc-finger</keyword>
<feature type="compositionally biased region" description="Low complexity" evidence="5">
    <location>
        <begin position="995"/>
        <end position="1004"/>
    </location>
</feature>
<feature type="compositionally biased region" description="Polar residues" evidence="5">
    <location>
        <begin position="1024"/>
        <end position="1049"/>
    </location>
</feature>
<feature type="region of interest" description="Disordered" evidence="5">
    <location>
        <begin position="988"/>
        <end position="1113"/>
    </location>
</feature>
<dbReference type="Gene3D" id="3.10.490.10">
    <property type="entry name" value="Gamma-glutamyl cyclotransferase-like"/>
    <property type="match status" value="1"/>
</dbReference>
<keyword evidence="9" id="KW-1185">Reference proteome</keyword>
<dbReference type="Pfam" id="PF15071">
    <property type="entry name" value="TMEM220"/>
    <property type="match status" value="1"/>
</dbReference>
<dbReference type="InterPro" id="IPR034732">
    <property type="entry name" value="EPHD"/>
</dbReference>
<feature type="compositionally biased region" description="Basic and acidic residues" evidence="5">
    <location>
        <begin position="1399"/>
        <end position="1440"/>
    </location>
</feature>
<feature type="domain" description="PHD-type" evidence="7">
    <location>
        <begin position="1593"/>
        <end position="1700"/>
    </location>
</feature>
<accession>A0A7M5UVY1</accession>
<feature type="compositionally biased region" description="Basic and acidic residues" evidence="5">
    <location>
        <begin position="1293"/>
        <end position="1302"/>
    </location>
</feature>
<evidence type="ECO:0000256" key="1">
    <source>
        <dbReference type="ARBA" id="ARBA00022553"/>
    </source>
</evidence>
<sequence length="1945" mass="211540">MSLPVTSSNAGNTIAVGNLTDLAGILANLSPEQLQNIQLDPVLFEALSKNIEPTTVVPQTVFRQPTADQQDLANALLNQQPLVNQEQAISSTELQNILINQQEALLTANALVNLQQGHEHTNVLVTEHDQSTNLLATQHQAQTLTTADTLINLQQDHTLPTSTNEPVLINNEQPVTTDITSIAEDLLAEHQQRLLQKPSSSADLPVSNIAISTPRTPIVNPASAVENMVLHPLQAPSSTQLPVENITINPSSQVPLITNINGENIIINQQPMVTDIPLSTTANVQQIPLANVLDPSATNLNNINLVVSNANGLISTCPATLIATPQKTQLADVTSNVLLQQSPVHTNPLVLQQQSPILMVDQAQQQALMLQNLQPGQQIQATANLHPILQSAAATTNFQGIRPGESSSLILTPTVMSQVQPTPTIQTINLTDGTVTTNLQPGAIESLIMTQPTFQPNTINILQEQMALQPSAVSLANLASAQQMPVSTTLLPSTITINPALLKRQNITIDPASLMAQNLQIHQTVPQQPATVSSLLLDGNQLVDANNLIALSQVIVSGMSTQPVASLQQPLGQTVLSNQMMKKSSKIKFPATGFTPQKIMKMNKQQTSAGSPMKKPKIQIVKNLSPDSPIFNQSKNSKSTASSTARNPNVTVKKISVSGKKSADAIPVKPTSVEQVQPGVFKFQLKKVKSSEATALLSNNTITSKDGGKIETSLAELINSTKITDLQSKGRTAIKNTSTGQSQPGSQVSKTKPVTTAISVKLSNLPKDVLSKLKDLGKFSSIKISTSPSISSARCTQGVSTPGKDSVKLNTTKPINKTNQANPNAADTAQSQAGALTTPRRVSIPTVSPALLRATLEAKKLAATTKSAPSSATNNAQTPKNVNKVISTKTTIPLTKTNGTPKTSQSTLLQKPMNSPVSVTKNVQGKDVRVTPPGKTPQQWSSIQTQTKNLSSKTPQSVVLQKSSTTSIAAGISESQMKDREEEIAFRQKRKLERQSSSSGCSQGDGVEALSNSNSNIKNKNSNQLENVSINRPTTDLSRVLNAKTSSAGSQTTKKKISQTSISSPRSQPTKASTVAENIRKASRSNSKEVDDEDSLECEEKGFTSPESKKTRSISPSRYIIDIKKLPKIPLKKSGVMEKANAVLQKAKSTGTSGTKTANAGAATGQKAEVESIRNAIESSRVGQPEVNMREMAKMEIEKQLKRMSDPKKSSSSNKDDSSVPKSSKKLPTNSNESKKSITNSSDSKKAISNTAESNKQVINKSASETTEKRMDLKRKNDDSSTNTTDSETIKSPNEKKTKNEHSTATSSSVKKSHKVGGARKKLNTLILDENRKRERPKKYDDFILAPEAKKSTPEKTKKGTPEPKNTLPETKPAKKAKKFFFPKEAKSEPENITESENDSDRKSGKPKNDEVVPKEEKTESVDSKDNQIETEIEPVKSESECENDIIPEDKPDSNSKESILDNTDKVDNKNPESKSKSKVSPAVKSNKKPLQNSNKKKANTKSNAKSGTKNKSKKRKQKTVAFEPEVLPEHLKTKSKPKTEDTVIDLSKVTLKSSFTETSFILNDQIEVNTYKHLNRKNWVCTLCGRPGNLGTLDVLFGPYKIKVKDSGNKENGTQMNVWLHRDCAVWTSNICLSDQTLLGLGESLDEAALTKCCLCSKVGATLQCGYKQCRDGYHFVCAKQRGCSFQMENFTITCPKHSKQKLITKKMADDGLDLWYFSYGSNMNQQRMTDRKVDFTDRQVAKLDGYKFKLNMSLGEGFTAANICQMDGAHVYGVLYRCNEKGLSTLDTFEEVDNGLYERRKIQVELSNGTKVEATTYVALVTDDSLRKANDPDPAVWMLLYGITGAVSFSIVISSSLQGKRLWRIFVAVHFVCCLAMLAYVIMFYSHVIDKSSNILHNEEGRELSGVILVQLWLAIILSVSIYHEKIRECFGRSRESNNVQMA</sequence>
<organism evidence="8 9">
    <name type="scientific">Clytia hemisphaerica</name>
    <dbReference type="NCBI Taxonomy" id="252671"/>
    <lineage>
        <taxon>Eukaryota</taxon>
        <taxon>Metazoa</taxon>
        <taxon>Cnidaria</taxon>
        <taxon>Hydrozoa</taxon>
        <taxon>Hydroidolina</taxon>
        <taxon>Leptothecata</taxon>
        <taxon>Obeliida</taxon>
        <taxon>Clytiidae</taxon>
        <taxon>Clytia</taxon>
    </lineage>
</organism>
<feature type="transmembrane region" description="Helical" evidence="6">
    <location>
        <begin position="1837"/>
        <end position="1855"/>
    </location>
</feature>
<evidence type="ECO:0000256" key="2">
    <source>
        <dbReference type="ARBA" id="ARBA00022723"/>
    </source>
</evidence>
<evidence type="ECO:0000256" key="6">
    <source>
        <dbReference type="SAM" id="Phobius"/>
    </source>
</evidence>
<dbReference type="GO" id="GO:0008270">
    <property type="term" value="F:zinc ion binding"/>
    <property type="evidence" value="ECO:0007669"/>
    <property type="project" value="UniProtKB-KW"/>
</dbReference>
<dbReference type="InterPro" id="IPR001965">
    <property type="entry name" value="Znf_PHD"/>
</dbReference>
<feature type="compositionally biased region" description="Basic and acidic residues" evidence="5">
    <location>
        <begin position="1188"/>
        <end position="1219"/>
    </location>
</feature>
<dbReference type="InterPro" id="IPR009288">
    <property type="entry name" value="AIG2-like_dom"/>
</dbReference>
<reference evidence="8" key="1">
    <citation type="submission" date="2021-01" db="UniProtKB">
        <authorList>
            <consortium name="EnsemblMetazoa"/>
        </authorList>
    </citation>
    <scope>IDENTIFICATION</scope>
</reference>